<feature type="domain" description="ABC transporter" evidence="4">
    <location>
        <begin position="2"/>
        <end position="225"/>
    </location>
</feature>
<evidence type="ECO:0000313" key="5">
    <source>
        <dbReference type="EMBL" id="MCY9596139.1"/>
    </source>
</evidence>
<reference evidence="5 8" key="2">
    <citation type="submission" date="2022-05" db="EMBL/GenBank/DDBJ databases">
        <title>Genome Sequencing of Bee-Associated Microbes.</title>
        <authorList>
            <person name="Dunlap C."/>
        </authorList>
    </citation>
    <scope>NUCLEOTIDE SEQUENCE [LARGE SCALE GENOMIC DNA]</scope>
    <source>
        <strain evidence="5 8">NRRL B-23120</strain>
    </source>
</reference>
<evidence type="ECO:0000259" key="4">
    <source>
        <dbReference type="PROSITE" id="PS50893"/>
    </source>
</evidence>
<sequence length="280" mass="31771">MIRLNQLVRLYEGHIRLHVDQLTLAPGLILLVGKNGAGKSTLLRLLATADFPDGGEISYLEGTVKDQLPQIRSRIGYVPTDVELHEDMTPIRLMNYMCLLKGADPPQGEQLLRELHLEDVKRKRIGSLSQGMKQRLAIGQALLGSPRYLLLDEPLNYLDSIERKTVIRLLYRHARGCIVLIAAHELNEWQEADQLLWLNAGRPEFYGTPGAWRQVPLGVWQGILPHADACPFDEACVMIRKLVGDHIEWRVFSRECPAPGFVQVPLTTEDAYFIRSRRLL</sequence>
<dbReference type="PANTHER" id="PTHR42939">
    <property type="entry name" value="ABC TRANSPORTER ATP-BINDING PROTEIN ALBC-RELATED"/>
    <property type="match status" value="1"/>
</dbReference>
<dbReference type="InterPro" id="IPR003439">
    <property type="entry name" value="ABC_transporter-like_ATP-bd"/>
</dbReference>
<keyword evidence="8" id="KW-1185">Reference proteome</keyword>
<dbReference type="SUPFAM" id="SSF52540">
    <property type="entry name" value="P-loop containing nucleoside triphosphate hydrolases"/>
    <property type="match status" value="1"/>
</dbReference>
<proteinExistence type="predicted"/>
<name>A0A410WQF2_9BACL</name>
<gene>
    <name evidence="5" type="ORF">M5X16_10165</name>
    <name evidence="6" type="ORF">PC41400_02225</name>
</gene>
<dbReference type="PROSITE" id="PS50893">
    <property type="entry name" value="ABC_TRANSPORTER_2"/>
    <property type="match status" value="1"/>
</dbReference>
<organism evidence="6 7">
    <name type="scientific">Paenibacillus chitinolyticus</name>
    <dbReference type="NCBI Taxonomy" id="79263"/>
    <lineage>
        <taxon>Bacteria</taxon>
        <taxon>Bacillati</taxon>
        <taxon>Bacillota</taxon>
        <taxon>Bacilli</taxon>
        <taxon>Bacillales</taxon>
        <taxon>Paenibacillaceae</taxon>
        <taxon>Paenibacillus</taxon>
    </lineage>
</organism>
<dbReference type="Pfam" id="PF00005">
    <property type="entry name" value="ABC_tran"/>
    <property type="match status" value="1"/>
</dbReference>
<evidence type="ECO:0000313" key="7">
    <source>
        <dbReference type="Proteomes" id="UP000288943"/>
    </source>
</evidence>
<evidence type="ECO:0000256" key="3">
    <source>
        <dbReference type="ARBA" id="ARBA00022840"/>
    </source>
</evidence>
<reference evidence="6 7" key="1">
    <citation type="submission" date="2018-01" db="EMBL/GenBank/DDBJ databases">
        <title>The whole genome sequencing and assembly of Paenibacillus chitinolyticus KCCM 41400 strain.</title>
        <authorList>
            <person name="Kim J.-Y."/>
            <person name="Park M.-K."/>
            <person name="Lee Y.-J."/>
            <person name="Yi H."/>
            <person name="Bahn Y.-S."/>
            <person name="Kim J.F."/>
            <person name="Lee D.-W."/>
        </authorList>
    </citation>
    <scope>NUCLEOTIDE SEQUENCE [LARGE SCALE GENOMIC DNA]</scope>
    <source>
        <strain evidence="6 7">KCCM 41400</strain>
    </source>
</reference>
<keyword evidence="2" id="KW-0547">Nucleotide-binding</keyword>
<dbReference type="InterPro" id="IPR051782">
    <property type="entry name" value="ABC_Transporter_VariousFunc"/>
</dbReference>
<dbReference type="AlphaFoldDB" id="A0A410WQF2"/>
<dbReference type="PROSITE" id="PS00211">
    <property type="entry name" value="ABC_TRANSPORTER_1"/>
    <property type="match status" value="1"/>
</dbReference>
<dbReference type="Proteomes" id="UP001527202">
    <property type="component" value="Unassembled WGS sequence"/>
</dbReference>
<dbReference type="GO" id="GO:0016887">
    <property type="term" value="F:ATP hydrolysis activity"/>
    <property type="evidence" value="ECO:0007669"/>
    <property type="project" value="InterPro"/>
</dbReference>
<dbReference type="OrthoDB" id="2643074at2"/>
<accession>A0A410WQF2</accession>
<dbReference type="PANTHER" id="PTHR42939:SF1">
    <property type="entry name" value="ABC TRANSPORTER ATP-BINDING PROTEIN ALBC-RELATED"/>
    <property type="match status" value="1"/>
</dbReference>
<protein>
    <submittedName>
        <fullName evidence="6">ABC transporter ATP-binding protein</fullName>
    </submittedName>
</protein>
<dbReference type="EMBL" id="CP026520">
    <property type="protein sequence ID" value="QAV16573.1"/>
    <property type="molecule type" value="Genomic_DNA"/>
</dbReference>
<dbReference type="Gene3D" id="3.40.50.300">
    <property type="entry name" value="P-loop containing nucleotide triphosphate hydrolases"/>
    <property type="match status" value="1"/>
</dbReference>
<dbReference type="RefSeq" id="WP_042233962.1">
    <property type="nucleotide sequence ID" value="NZ_CP026520.1"/>
</dbReference>
<keyword evidence="1" id="KW-0813">Transport</keyword>
<dbReference type="KEGG" id="pchi:PC41400_02225"/>
<dbReference type="InterPro" id="IPR027417">
    <property type="entry name" value="P-loop_NTPase"/>
</dbReference>
<dbReference type="SMART" id="SM00382">
    <property type="entry name" value="AAA"/>
    <property type="match status" value="1"/>
</dbReference>
<dbReference type="Proteomes" id="UP000288943">
    <property type="component" value="Chromosome"/>
</dbReference>
<dbReference type="GeneID" id="95373630"/>
<keyword evidence="3 6" id="KW-0067">ATP-binding</keyword>
<dbReference type="GO" id="GO:0005524">
    <property type="term" value="F:ATP binding"/>
    <property type="evidence" value="ECO:0007669"/>
    <property type="project" value="UniProtKB-KW"/>
</dbReference>
<dbReference type="InterPro" id="IPR017871">
    <property type="entry name" value="ABC_transporter-like_CS"/>
</dbReference>
<dbReference type="EMBL" id="JAMDMJ010000010">
    <property type="protein sequence ID" value="MCY9596139.1"/>
    <property type="molecule type" value="Genomic_DNA"/>
</dbReference>
<evidence type="ECO:0000256" key="2">
    <source>
        <dbReference type="ARBA" id="ARBA00022741"/>
    </source>
</evidence>
<evidence type="ECO:0000256" key="1">
    <source>
        <dbReference type="ARBA" id="ARBA00022448"/>
    </source>
</evidence>
<dbReference type="InterPro" id="IPR003593">
    <property type="entry name" value="AAA+_ATPase"/>
</dbReference>
<evidence type="ECO:0000313" key="6">
    <source>
        <dbReference type="EMBL" id="QAV16573.1"/>
    </source>
</evidence>
<evidence type="ECO:0000313" key="8">
    <source>
        <dbReference type="Proteomes" id="UP001527202"/>
    </source>
</evidence>